<dbReference type="RefSeq" id="WP_245631948.1">
    <property type="nucleotide sequence ID" value="NZ_LJCO01000108.1"/>
</dbReference>
<accession>A0A0P9C226</accession>
<evidence type="ECO:0000256" key="1">
    <source>
        <dbReference type="ARBA" id="ARBA00001974"/>
    </source>
</evidence>
<evidence type="ECO:0000259" key="6">
    <source>
        <dbReference type="Pfam" id="PF07992"/>
    </source>
</evidence>
<dbReference type="STRING" id="471514.AN477_23410"/>
<evidence type="ECO:0000256" key="2">
    <source>
        <dbReference type="ARBA" id="ARBA00005272"/>
    </source>
</evidence>
<evidence type="ECO:0000256" key="4">
    <source>
        <dbReference type="ARBA" id="ARBA00022827"/>
    </source>
</evidence>
<keyword evidence="4" id="KW-0274">FAD</keyword>
<dbReference type="SUPFAM" id="SSF51905">
    <property type="entry name" value="FAD/NAD(P)-binding domain"/>
    <property type="match status" value="2"/>
</dbReference>
<gene>
    <name evidence="7" type="ORF">AN477_23410</name>
</gene>
<organism evidence="7 8">
    <name type="scientific">Alicyclobacillus ferrooxydans</name>
    <dbReference type="NCBI Taxonomy" id="471514"/>
    <lineage>
        <taxon>Bacteria</taxon>
        <taxon>Bacillati</taxon>
        <taxon>Bacillota</taxon>
        <taxon>Bacilli</taxon>
        <taxon>Bacillales</taxon>
        <taxon>Alicyclobacillaceae</taxon>
        <taxon>Alicyclobacillus</taxon>
    </lineage>
</organism>
<dbReference type="PATRIC" id="fig|471514.4.peg.2337"/>
<dbReference type="AlphaFoldDB" id="A0A0P9C226"/>
<dbReference type="GO" id="GO:0003955">
    <property type="term" value="F:NAD(P)H dehydrogenase (quinone) activity"/>
    <property type="evidence" value="ECO:0007669"/>
    <property type="project" value="TreeGrafter"/>
</dbReference>
<dbReference type="PANTHER" id="PTHR42913:SF3">
    <property type="entry name" value="64 KDA MITOCHONDRIAL NADH DEHYDROGENASE (EUROFUNG)"/>
    <property type="match status" value="1"/>
</dbReference>
<feature type="domain" description="FAD/NAD(P)-binding" evidence="6">
    <location>
        <begin position="3"/>
        <end position="312"/>
    </location>
</feature>
<evidence type="ECO:0000256" key="3">
    <source>
        <dbReference type="ARBA" id="ARBA00022630"/>
    </source>
</evidence>
<dbReference type="GO" id="GO:0019646">
    <property type="term" value="P:aerobic electron transport chain"/>
    <property type="evidence" value="ECO:0007669"/>
    <property type="project" value="TreeGrafter"/>
</dbReference>
<dbReference type="PRINTS" id="PR00368">
    <property type="entry name" value="FADPNR"/>
</dbReference>
<name>A0A0P9C226_9BACL</name>
<dbReference type="PANTHER" id="PTHR42913">
    <property type="entry name" value="APOPTOSIS-INDUCING FACTOR 1"/>
    <property type="match status" value="1"/>
</dbReference>
<keyword evidence="5" id="KW-0560">Oxidoreductase</keyword>
<reference evidence="7 8" key="1">
    <citation type="submission" date="2015-09" db="EMBL/GenBank/DDBJ databases">
        <title>Draft genome sequence of Alicyclobacillus ferrooxydans DSM 22381.</title>
        <authorList>
            <person name="Hemp J."/>
        </authorList>
    </citation>
    <scope>NUCLEOTIDE SEQUENCE [LARGE SCALE GENOMIC DNA]</scope>
    <source>
        <strain evidence="7 8">TC-34</strain>
    </source>
</reference>
<protein>
    <submittedName>
        <fullName evidence="7">Pyridine nucleotide-disulfide oxidoreductase</fullName>
    </submittedName>
</protein>
<comment type="similarity">
    <text evidence="2">Belongs to the NADH dehydrogenase family.</text>
</comment>
<evidence type="ECO:0000256" key="5">
    <source>
        <dbReference type="ARBA" id="ARBA00023002"/>
    </source>
</evidence>
<dbReference type="InterPro" id="IPR051169">
    <property type="entry name" value="NADH-Q_oxidoreductase"/>
</dbReference>
<sequence>MAKILVLGAGYAGMMAATSLERNNEPFTLINKHPYHYLTTLLHEAAGGRKEPMQYTVKIADVLRKPTSEFVQDEVVSIDREKKVVHCKGGDQAYDYLIITMGWISEYFGIPGMKENSMSIQNLDTAVEIRNHIEREFQTYLEDNDDRHLRIVVGGAGLTGIELVGELCDWIPKLCIQYNIPKSKVDLQNIEAMPSILPMVSESLREVAARALTEKGARLRTNTKLMKVDPGVVHLDGDETVEAGTIIWTGGVRANPILTEAGFTVDRRGRAKVNEFLQSVDDSNIFIGGDCAWAEEDGRPLPPTAQFATQMGPVLANNVTSFMHGQPMQPFQGHNLGTLASLGSEIGVGQMMSIPVKGVIGGLAKEVSKIKYLWQLGGVRLAVDKTNEVVHL</sequence>
<dbReference type="Pfam" id="PF07992">
    <property type="entry name" value="Pyr_redox_2"/>
    <property type="match status" value="1"/>
</dbReference>
<comment type="caution">
    <text evidence="7">The sequence shown here is derived from an EMBL/GenBank/DDBJ whole genome shotgun (WGS) entry which is preliminary data.</text>
</comment>
<dbReference type="InterPro" id="IPR023753">
    <property type="entry name" value="FAD/NAD-binding_dom"/>
</dbReference>
<dbReference type="InterPro" id="IPR036188">
    <property type="entry name" value="FAD/NAD-bd_sf"/>
</dbReference>
<comment type="cofactor">
    <cofactor evidence="1">
        <name>FAD</name>
        <dbReference type="ChEBI" id="CHEBI:57692"/>
    </cofactor>
</comment>
<dbReference type="PRINTS" id="PR00411">
    <property type="entry name" value="PNDRDTASEI"/>
</dbReference>
<keyword evidence="3" id="KW-0285">Flavoprotein</keyword>
<evidence type="ECO:0000313" key="7">
    <source>
        <dbReference type="EMBL" id="KPV39001.1"/>
    </source>
</evidence>
<keyword evidence="8" id="KW-1185">Reference proteome</keyword>
<dbReference type="EMBL" id="LJCO01000108">
    <property type="protein sequence ID" value="KPV39001.1"/>
    <property type="molecule type" value="Genomic_DNA"/>
</dbReference>
<dbReference type="Proteomes" id="UP000050482">
    <property type="component" value="Unassembled WGS sequence"/>
</dbReference>
<proteinExistence type="inferred from homology"/>
<evidence type="ECO:0000313" key="8">
    <source>
        <dbReference type="Proteomes" id="UP000050482"/>
    </source>
</evidence>
<dbReference type="Gene3D" id="3.50.50.100">
    <property type="match status" value="1"/>
</dbReference>